<keyword evidence="2" id="KW-0812">Transmembrane</keyword>
<feature type="region of interest" description="Disordered" evidence="1">
    <location>
        <begin position="1"/>
        <end position="35"/>
    </location>
</feature>
<feature type="region of interest" description="Disordered" evidence="1">
    <location>
        <begin position="199"/>
        <end position="269"/>
    </location>
</feature>
<organism evidence="3 4">
    <name type="scientific">Nocardioides zeicaulis</name>
    <dbReference type="NCBI Taxonomy" id="1776857"/>
    <lineage>
        <taxon>Bacteria</taxon>
        <taxon>Bacillati</taxon>
        <taxon>Actinomycetota</taxon>
        <taxon>Actinomycetes</taxon>
        <taxon>Propionibacteriales</taxon>
        <taxon>Nocardioidaceae</taxon>
        <taxon>Nocardioides</taxon>
    </lineage>
</organism>
<keyword evidence="4" id="KW-1185">Reference proteome</keyword>
<name>A0ABV6E069_9ACTN</name>
<feature type="transmembrane region" description="Helical" evidence="2">
    <location>
        <begin position="166"/>
        <end position="188"/>
    </location>
</feature>
<feature type="compositionally biased region" description="Low complexity" evidence="1">
    <location>
        <begin position="204"/>
        <end position="230"/>
    </location>
</feature>
<proteinExistence type="predicted"/>
<feature type="compositionally biased region" description="Low complexity" evidence="1">
    <location>
        <begin position="18"/>
        <end position="35"/>
    </location>
</feature>
<sequence length="269" mass="27626">MSEQEPGPTHTPYGQSSPYGQPAQGSPYGQQPYGSQPYGQQPYGAPVGSAGKRPTTVTVAAWVSIVFSTLVGALFGLLGFALLVARDQAIDEIRKSPDYQNLDFDVDQAYGVAVVLMFGMLVWCLIAIVLAVFVLRRSNVARILLTISSAVTAVLSLLGIGGGIPVITLIAAVAVIVLLYVGGAGPWFKGLPPGGSDGHGGSYGDPYGAPQGQPYGQQPYGSTPGQQPYGSTPGAEQGGSYPPPPASDNPYGQPPAGGSDGPSSDYPGR</sequence>
<reference evidence="3 4" key="1">
    <citation type="submission" date="2024-09" db="EMBL/GenBank/DDBJ databases">
        <authorList>
            <person name="Sun Q."/>
            <person name="Mori K."/>
        </authorList>
    </citation>
    <scope>NUCLEOTIDE SEQUENCE [LARGE SCALE GENOMIC DNA]</scope>
    <source>
        <strain evidence="3 4">CCM 8654</strain>
    </source>
</reference>
<feature type="transmembrane region" description="Helical" evidence="2">
    <location>
        <begin position="109"/>
        <end position="133"/>
    </location>
</feature>
<evidence type="ECO:0000313" key="3">
    <source>
        <dbReference type="EMBL" id="MFC0222375.1"/>
    </source>
</evidence>
<accession>A0ABV6E069</accession>
<comment type="caution">
    <text evidence="3">The sequence shown here is derived from an EMBL/GenBank/DDBJ whole genome shotgun (WGS) entry which is preliminary data.</text>
</comment>
<evidence type="ECO:0000256" key="1">
    <source>
        <dbReference type="SAM" id="MobiDB-lite"/>
    </source>
</evidence>
<dbReference type="Proteomes" id="UP001589698">
    <property type="component" value="Unassembled WGS sequence"/>
</dbReference>
<feature type="transmembrane region" description="Helical" evidence="2">
    <location>
        <begin position="140"/>
        <end position="160"/>
    </location>
</feature>
<keyword evidence="2" id="KW-0472">Membrane</keyword>
<feature type="transmembrane region" description="Helical" evidence="2">
    <location>
        <begin position="59"/>
        <end position="85"/>
    </location>
</feature>
<evidence type="ECO:0000256" key="2">
    <source>
        <dbReference type="SAM" id="Phobius"/>
    </source>
</evidence>
<evidence type="ECO:0008006" key="5">
    <source>
        <dbReference type="Google" id="ProtNLM"/>
    </source>
</evidence>
<keyword evidence="2" id="KW-1133">Transmembrane helix</keyword>
<protein>
    <recommendedName>
        <fullName evidence="5">DUF4064 domain-containing protein</fullName>
    </recommendedName>
</protein>
<gene>
    <name evidence="3" type="ORF">ACFFJG_07780</name>
</gene>
<dbReference type="RefSeq" id="WP_378518027.1">
    <property type="nucleotide sequence ID" value="NZ_CBCSDI010000029.1"/>
</dbReference>
<feature type="compositionally biased region" description="Low complexity" evidence="1">
    <location>
        <begin position="254"/>
        <end position="269"/>
    </location>
</feature>
<evidence type="ECO:0000313" key="4">
    <source>
        <dbReference type="Proteomes" id="UP001589698"/>
    </source>
</evidence>
<dbReference type="EMBL" id="JBHLXH010000001">
    <property type="protein sequence ID" value="MFC0222375.1"/>
    <property type="molecule type" value="Genomic_DNA"/>
</dbReference>